<keyword evidence="2" id="KW-1185">Reference proteome</keyword>
<proteinExistence type="predicted"/>
<dbReference type="Proteomes" id="UP000709295">
    <property type="component" value="Unassembled WGS sequence"/>
</dbReference>
<protein>
    <submittedName>
        <fullName evidence="1">Uncharacterized protein</fullName>
    </submittedName>
</protein>
<dbReference type="EMBL" id="JAENGY010000171">
    <property type="protein sequence ID" value="KAG6970813.1"/>
    <property type="molecule type" value="Genomic_DNA"/>
</dbReference>
<evidence type="ECO:0000313" key="2">
    <source>
        <dbReference type="Proteomes" id="UP000709295"/>
    </source>
</evidence>
<accession>A0A8J5J302</accession>
<dbReference type="AlphaFoldDB" id="A0A8J5J302"/>
<comment type="caution">
    <text evidence="1">The sequence shown here is derived from an EMBL/GenBank/DDBJ whole genome shotgun (WGS) entry which is preliminary data.</text>
</comment>
<organism evidence="1 2">
    <name type="scientific">Phytophthora aleatoria</name>
    <dbReference type="NCBI Taxonomy" id="2496075"/>
    <lineage>
        <taxon>Eukaryota</taxon>
        <taxon>Sar</taxon>
        <taxon>Stramenopiles</taxon>
        <taxon>Oomycota</taxon>
        <taxon>Peronosporomycetes</taxon>
        <taxon>Peronosporales</taxon>
        <taxon>Peronosporaceae</taxon>
        <taxon>Phytophthora</taxon>
    </lineage>
</organism>
<reference evidence="1" key="1">
    <citation type="submission" date="2021-01" db="EMBL/GenBank/DDBJ databases">
        <title>Phytophthora aleatoria, a newly-described species from Pinus radiata is distinct from Phytophthora cactorum isolates based on comparative genomics.</title>
        <authorList>
            <person name="Mcdougal R."/>
            <person name="Panda P."/>
            <person name="Williams N."/>
            <person name="Studholme D.J."/>
        </authorList>
    </citation>
    <scope>NUCLEOTIDE SEQUENCE</scope>
    <source>
        <strain evidence="1">NZFS 4037</strain>
    </source>
</reference>
<sequence>MRVHPSTLEVRRRTAIERHPAGASVARCDSADALWRNALKCVSLTFIRVRGIAWGELERSPPQSVAELDQLATQSKTGRFLREQKGVSVDLKIWKQAKSPAQILRGI</sequence>
<evidence type="ECO:0000313" key="1">
    <source>
        <dbReference type="EMBL" id="KAG6970813.1"/>
    </source>
</evidence>
<name>A0A8J5J302_9STRA</name>
<gene>
    <name evidence="1" type="ORF">JG688_00004698</name>
</gene>